<dbReference type="Proteomes" id="UP000288805">
    <property type="component" value="Unassembled WGS sequence"/>
</dbReference>
<dbReference type="Gene3D" id="1.10.340.70">
    <property type="match status" value="1"/>
</dbReference>
<proteinExistence type="predicted"/>
<keyword evidence="2" id="KW-0548">Nucleotidyltransferase</keyword>
<evidence type="ECO:0000256" key="5">
    <source>
        <dbReference type="ARBA" id="ARBA00022801"/>
    </source>
</evidence>
<dbReference type="CDD" id="cd09274">
    <property type="entry name" value="RNase_HI_RT_Ty3"/>
    <property type="match status" value="1"/>
</dbReference>
<evidence type="ECO:0000256" key="6">
    <source>
        <dbReference type="ARBA" id="ARBA00022918"/>
    </source>
</evidence>
<dbReference type="GO" id="GO:0016787">
    <property type="term" value="F:hydrolase activity"/>
    <property type="evidence" value="ECO:0007669"/>
    <property type="project" value="UniProtKB-KW"/>
</dbReference>
<dbReference type="Gene3D" id="3.30.70.270">
    <property type="match status" value="2"/>
</dbReference>
<evidence type="ECO:0000313" key="9">
    <source>
        <dbReference type="EMBL" id="RVW74599.1"/>
    </source>
</evidence>
<keyword evidence="1" id="KW-0808">Transferase</keyword>
<evidence type="ECO:0000256" key="3">
    <source>
        <dbReference type="ARBA" id="ARBA00022722"/>
    </source>
</evidence>
<dbReference type="AlphaFoldDB" id="A0A438GQV9"/>
<dbReference type="SUPFAM" id="SSF56672">
    <property type="entry name" value="DNA/RNA polymerases"/>
    <property type="match status" value="1"/>
</dbReference>
<keyword evidence="5" id="KW-0378">Hydrolase</keyword>
<dbReference type="InterPro" id="IPR043502">
    <property type="entry name" value="DNA/RNA_pol_sf"/>
</dbReference>
<evidence type="ECO:0000259" key="8">
    <source>
        <dbReference type="Pfam" id="PF17917"/>
    </source>
</evidence>
<dbReference type="FunFam" id="3.30.70.270:FF:000003">
    <property type="entry name" value="Transposon Ty3-G Gag-Pol polyprotein"/>
    <property type="match status" value="1"/>
</dbReference>
<organism evidence="9 10">
    <name type="scientific">Vitis vinifera</name>
    <name type="common">Grape</name>
    <dbReference type="NCBI Taxonomy" id="29760"/>
    <lineage>
        <taxon>Eukaryota</taxon>
        <taxon>Viridiplantae</taxon>
        <taxon>Streptophyta</taxon>
        <taxon>Embryophyta</taxon>
        <taxon>Tracheophyta</taxon>
        <taxon>Spermatophyta</taxon>
        <taxon>Magnoliopsida</taxon>
        <taxon>eudicotyledons</taxon>
        <taxon>Gunneridae</taxon>
        <taxon>Pentapetalae</taxon>
        <taxon>rosids</taxon>
        <taxon>Vitales</taxon>
        <taxon>Vitaceae</taxon>
        <taxon>Viteae</taxon>
        <taxon>Vitis</taxon>
    </lineage>
</organism>
<keyword evidence="3" id="KW-0540">Nuclease</keyword>
<reference evidence="9 10" key="1">
    <citation type="journal article" date="2018" name="PLoS Genet.">
        <title>Population sequencing reveals clonal diversity and ancestral inbreeding in the grapevine cultivar Chardonnay.</title>
        <authorList>
            <person name="Roach M.J."/>
            <person name="Johnson D.L."/>
            <person name="Bohlmann J."/>
            <person name="van Vuuren H.J."/>
            <person name="Jones S.J."/>
            <person name="Pretorius I.S."/>
            <person name="Schmidt S.A."/>
            <person name="Borneman A.R."/>
        </authorList>
    </citation>
    <scope>NUCLEOTIDE SEQUENCE [LARGE SCALE GENOMIC DNA]</scope>
    <source>
        <strain evidence="10">cv. Chardonnay</strain>
        <tissue evidence="9">Leaf</tissue>
    </source>
</reference>
<feature type="domain" description="Reverse transcriptase RNase H-like" evidence="8">
    <location>
        <begin position="255"/>
        <end position="319"/>
    </location>
</feature>
<gene>
    <name evidence="9" type="primary">pol_2259</name>
    <name evidence="9" type="ORF">CK203_050920</name>
</gene>
<dbReference type="InterPro" id="IPR053134">
    <property type="entry name" value="RNA-dir_DNA_polymerase"/>
</dbReference>
<dbReference type="CDD" id="cd01647">
    <property type="entry name" value="RT_LTR"/>
    <property type="match status" value="1"/>
</dbReference>
<dbReference type="GO" id="GO:0003964">
    <property type="term" value="F:RNA-directed DNA polymerase activity"/>
    <property type="evidence" value="ECO:0007669"/>
    <property type="project" value="UniProtKB-KW"/>
</dbReference>
<evidence type="ECO:0000256" key="1">
    <source>
        <dbReference type="ARBA" id="ARBA00022679"/>
    </source>
</evidence>
<accession>A0A438GQV9</accession>
<dbReference type="Pfam" id="PF00078">
    <property type="entry name" value="RVT_1"/>
    <property type="match status" value="1"/>
</dbReference>
<comment type="caution">
    <text evidence="9">The sequence shown here is derived from an EMBL/GenBank/DDBJ whole genome shotgun (WGS) entry which is preliminary data.</text>
</comment>
<evidence type="ECO:0000259" key="7">
    <source>
        <dbReference type="Pfam" id="PF00078"/>
    </source>
</evidence>
<name>A0A438GQV9_VITVI</name>
<dbReference type="EMBL" id="QGNW01000367">
    <property type="protein sequence ID" value="RVW74599.1"/>
    <property type="molecule type" value="Genomic_DNA"/>
</dbReference>
<dbReference type="InterPro" id="IPR043128">
    <property type="entry name" value="Rev_trsase/Diguanyl_cyclase"/>
</dbReference>
<dbReference type="Pfam" id="PF17917">
    <property type="entry name" value="RT_RNaseH"/>
    <property type="match status" value="1"/>
</dbReference>
<feature type="domain" description="Reverse transcriptase" evidence="7">
    <location>
        <begin position="126"/>
        <end position="200"/>
    </location>
</feature>
<dbReference type="PANTHER" id="PTHR24559">
    <property type="entry name" value="TRANSPOSON TY3-I GAG-POL POLYPROTEIN"/>
    <property type="match status" value="1"/>
</dbReference>
<keyword evidence="6" id="KW-0695">RNA-directed DNA polymerase</keyword>
<evidence type="ECO:0000256" key="4">
    <source>
        <dbReference type="ARBA" id="ARBA00022759"/>
    </source>
</evidence>
<sequence length="432" mass="50158">MGPYGMALPELEELRRQLKELLDARFIQPSKAPYGTPVLFQKKHDGSLRMCIDYRALNKVMVKNKYPIPLIADLFDQLGRQGTSQTRPKVGLLPSKDCGGGRAEDYMCDQVRLIRILSDAFRTHQCPATFCTLMSKIFHPYLDKFVVVYLDDIVIYSNTLKEHVGYLRKVFKILRQNELYVKKEKCSFAKEEVSFLGHRIKDGKLMLDDSKVKPSKNGIHQPRCQQAFEDLKRVVTEEPVLALPDHTKVFESQAKRHGEAYTVQEKEMTAIIHCLRTWRHYLLGSHFIVKTDNVATSYFQTQKKLSPKQARWQDFLAEFDYTLEYKPRSANHVANALSRKAELASMTSQPQGDIMDLLREGLQHDPVAKSLIALAHEGKTKRFWVEDGLLYTKGRRLYVPKWGKIRRNLIKECHDTKWARHPRQRRTRALLE</sequence>
<dbReference type="Gene3D" id="3.10.10.10">
    <property type="entry name" value="HIV Type 1 Reverse Transcriptase, subunit A, domain 1"/>
    <property type="match status" value="1"/>
</dbReference>
<protein>
    <submittedName>
        <fullName evidence="9">Retrovirus-related Pol polyprotein from transposon 17.6</fullName>
    </submittedName>
</protein>
<dbReference type="PANTHER" id="PTHR24559:SF436">
    <property type="entry name" value="RNA-DIRECTED DNA POLYMERASE HOMOLOG"/>
    <property type="match status" value="1"/>
</dbReference>
<evidence type="ECO:0000256" key="2">
    <source>
        <dbReference type="ARBA" id="ARBA00022695"/>
    </source>
</evidence>
<dbReference type="InterPro" id="IPR000477">
    <property type="entry name" value="RT_dom"/>
</dbReference>
<dbReference type="GO" id="GO:0004519">
    <property type="term" value="F:endonuclease activity"/>
    <property type="evidence" value="ECO:0007669"/>
    <property type="project" value="UniProtKB-KW"/>
</dbReference>
<dbReference type="InterPro" id="IPR041373">
    <property type="entry name" value="RT_RNaseH"/>
</dbReference>
<evidence type="ECO:0000313" key="10">
    <source>
        <dbReference type="Proteomes" id="UP000288805"/>
    </source>
</evidence>
<keyword evidence="4" id="KW-0255">Endonuclease</keyword>